<dbReference type="PANTHER" id="PTHR23517">
    <property type="entry name" value="RESISTANCE PROTEIN MDTM, PUTATIVE-RELATED-RELATED"/>
    <property type="match status" value="1"/>
</dbReference>
<feature type="transmembrane region" description="Helical" evidence="7">
    <location>
        <begin position="75"/>
        <end position="94"/>
    </location>
</feature>
<sequence length="403" mass="40446">MAPTRQRGTLTVVASLLFVAGWATNHFAAMIPVLRDREGLSATVLAGAFGVYALGLLPGLLGGGGLSDRVGRRRVVLTGCAIAAGGNLLMLVWHDGAGIFAGRLVVGAGVGLAMSAGTAWAGDLAGRHGTTVAGTTLTAGFACGPLVSGLVAQFLPSGAALVVPFVLTITLSLVSVLVGWRATTAEPVTVGRSRAGAPPAPVRAGPRGGARERTVGRALARSVPMAVWVFASVTVPVLVLASRVGGEHNGPWLPGVACALALGTGVAVQIVARRAEWGPRAGIVGAGLAAVGFAVSAVVDTHQGVALFVVASVVLGSAYGLCLRVGLMDVEALTPPEHRGITIGVYYVCTYLGFGLPVLLEGLRSPVGTTAPLLVLAGLAVAAAALRTVQLGTVRISGPARIR</sequence>
<feature type="transmembrane region" description="Helical" evidence="7">
    <location>
        <begin position="218"/>
        <end position="240"/>
    </location>
</feature>
<evidence type="ECO:0000256" key="4">
    <source>
        <dbReference type="ARBA" id="ARBA00022692"/>
    </source>
</evidence>
<dbReference type="GO" id="GO:0005886">
    <property type="term" value="C:plasma membrane"/>
    <property type="evidence" value="ECO:0007669"/>
    <property type="project" value="UniProtKB-SubCell"/>
</dbReference>
<evidence type="ECO:0000256" key="7">
    <source>
        <dbReference type="SAM" id="Phobius"/>
    </source>
</evidence>
<keyword evidence="6 7" id="KW-0472">Membrane</keyword>
<dbReference type="EMBL" id="JACBZR010000001">
    <property type="protein sequence ID" value="NYI75478.1"/>
    <property type="molecule type" value="Genomic_DNA"/>
</dbReference>
<dbReference type="InterPro" id="IPR020846">
    <property type="entry name" value="MFS_dom"/>
</dbReference>
<keyword evidence="4 7" id="KW-0812">Transmembrane</keyword>
<evidence type="ECO:0000256" key="2">
    <source>
        <dbReference type="ARBA" id="ARBA00022448"/>
    </source>
</evidence>
<feature type="transmembrane region" description="Helical" evidence="7">
    <location>
        <begin position="132"/>
        <end position="155"/>
    </location>
</feature>
<feature type="transmembrane region" description="Helical" evidence="7">
    <location>
        <begin position="281"/>
        <end position="299"/>
    </location>
</feature>
<dbReference type="InterPro" id="IPR050171">
    <property type="entry name" value="MFS_Transporters"/>
</dbReference>
<dbReference type="PROSITE" id="PS50850">
    <property type="entry name" value="MFS"/>
    <property type="match status" value="1"/>
</dbReference>
<keyword evidence="3" id="KW-1003">Cell membrane</keyword>
<feature type="transmembrane region" description="Helical" evidence="7">
    <location>
        <begin position="305"/>
        <end position="327"/>
    </location>
</feature>
<keyword evidence="10" id="KW-1185">Reference proteome</keyword>
<dbReference type="PANTHER" id="PTHR23517:SF13">
    <property type="entry name" value="MAJOR FACILITATOR SUPERFAMILY MFS_1"/>
    <property type="match status" value="1"/>
</dbReference>
<feature type="transmembrane region" description="Helical" evidence="7">
    <location>
        <begin position="339"/>
        <end position="360"/>
    </location>
</feature>
<organism evidence="9 10">
    <name type="scientific">Nocardioides panzhihuensis</name>
    <dbReference type="NCBI Taxonomy" id="860243"/>
    <lineage>
        <taxon>Bacteria</taxon>
        <taxon>Bacillati</taxon>
        <taxon>Actinomycetota</taxon>
        <taxon>Actinomycetes</taxon>
        <taxon>Propionibacteriales</taxon>
        <taxon>Nocardioidaceae</taxon>
        <taxon>Nocardioides</taxon>
    </lineage>
</organism>
<feature type="transmembrane region" description="Helical" evidence="7">
    <location>
        <begin position="161"/>
        <end position="180"/>
    </location>
</feature>
<feature type="transmembrane region" description="Helical" evidence="7">
    <location>
        <begin position="252"/>
        <end position="272"/>
    </location>
</feature>
<comment type="subcellular location">
    <subcellularLocation>
        <location evidence="1">Cell membrane</location>
        <topology evidence="1">Multi-pass membrane protein</topology>
    </subcellularLocation>
</comment>
<gene>
    <name evidence="9" type="ORF">BJ988_000126</name>
</gene>
<dbReference type="CDD" id="cd06174">
    <property type="entry name" value="MFS"/>
    <property type="match status" value="1"/>
</dbReference>
<proteinExistence type="predicted"/>
<feature type="transmembrane region" description="Helical" evidence="7">
    <location>
        <begin position="100"/>
        <end position="120"/>
    </location>
</feature>
<dbReference type="PROSITE" id="PS00216">
    <property type="entry name" value="SUGAR_TRANSPORT_1"/>
    <property type="match status" value="1"/>
</dbReference>
<evidence type="ECO:0000313" key="10">
    <source>
        <dbReference type="Proteomes" id="UP000564496"/>
    </source>
</evidence>
<feature type="transmembrane region" description="Helical" evidence="7">
    <location>
        <begin position="366"/>
        <end position="386"/>
    </location>
</feature>
<evidence type="ECO:0000313" key="9">
    <source>
        <dbReference type="EMBL" id="NYI75478.1"/>
    </source>
</evidence>
<dbReference type="GO" id="GO:0022857">
    <property type="term" value="F:transmembrane transporter activity"/>
    <property type="evidence" value="ECO:0007669"/>
    <property type="project" value="InterPro"/>
</dbReference>
<dbReference type="RefSeq" id="WP_218860481.1">
    <property type="nucleotide sequence ID" value="NZ_JACBZR010000001.1"/>
</dbReference>
<dbReference type="InterPro" id="IPR011701">
    <property type="entry name" value="MFS"/>
</dbReference>
<feature type="domain" description="Major facilitator superfamily (MFS) profile" evidence="8">
    <location>
        <begin position="9"/>
        <end position="395"/>
    </location>
</feature>
<keyword evidence="5 7" id="KW-1133">Transmembrane helix</keyword>
<evidence type="ECO:0000259" key="8">
    <source>
        <dbReference type="PROSITE" id="PS50850"/>
    </source>
</evidence>
<evidence type="ECO:0000256" key="6">
    <source>
        <dbReference type="ARBA" id="ARBA00023136"/>
    </source>
</evidence>
<keyword evidence="2" id="KW-0813">Transport</keyword>
<dbReference type="Pfam" id="PF07690">
    <property type="entry name" value="MFS_1"/>
    <property type="match status" value="1"/>
</dbReference>
<dbReference type="Proteomes" id="UP000564496">
    <property type="component" value="Unassembled WGS sequence"/>
</dbReference>
<evidence type="ECO:0000256" key="1">
    <source>
        <dbReference type="ARBA" id="ARBA00004651"/>
    </source>
</evidence>
<comment type="caution">
    <text evidence="9">The sequence shown here is derived from an EMBL/GenBank/DDBJ whole genome shotgun (WGS) entry which is preliminary data.</text>
</comment>
<dbReference type="AlphaFoldDB" id="A0A7Z0DHN2"/>
<evidence type="ECO:0000256" key="5">
    <source>
        <dbReference type="ARBA" id="ARBA00022989"/>
    </source>
</evidence>
<dbReference type="InterPro" id="IPR005829">
    <property type="entry name" value="Sugar_transporter_CS"/>
</dbReference>
<dbReference type="SUPFAM" id="SSF103473">
    <property type="entry name" value="MFS general substrate transporter"/>
    <property type="match status" value="1"/>
</dbReference>
<dbReference type="InterPro" id="IPR036259">
    <property type="entry name" value="MFS_trans_sf"/>
</dbReference>
<dbReference type="Gene3D" id="1.20.1250.20">
    <property type="entry name" value="MFS general substrate transporter like domains"/>
    <property type="match status" value="1"/>
</dbReference>
<evidence type="ECO:0000256" key="3">
    <source>
        <dbReference type="ARBA" id="ARBA00022475"/>
    </source>
</evidence>
<reference evidence="9 10" key="1">
    <citation type="submission" date="2020-07" db="EMBL/GenBank/DDBJ databases">
        <title>Sequencing the genomes of 1000 actinobacteria strains.</title>
        <authorList>
            <person name="Klenk H.-P."/>
        </authorList>
    </citation>
    <scope>NUCLEOTIDE SEQUENCE [LARGE SCALE GENOMIC DNA]</scope>
    <source>
        <strain evidence="9 10">DSM 26487</strain>
    </source>
</reference>
<feature type="transmembrane region" description="Helical" evidence="7">
    <location>
        <begin position="44"/>
        <end position="63"/>
    </location>
</feature>
<protein>
    <submittedName>
        <fullName evidence="9">MFS family permease</fullName>
    </submittedName>
</protein>
<accession>A0A7Z0DHN2</accession>
<name>A0A7Z0DHN2_9ACTN</name>